<protein>
    <submittedName>
        <fullName evidence="1">Uncharacterized protein</fullName>
    </submittedName>
</protein>
<name>A0A0A9ACX3_ARUDO</name>
<dbReference type="AlphaFoldDB" id="A0A0A9ACX3"/>
<reference evidence="1" key="1">
    <citation type="submission" date="2014-09" db="EMBL/GenBank/DDBJ databases">
        <authorList>
            <person name="Magalhaes I.L.F."/>
            <person name="Oliveira U."/>
            <person name="Santos F.R."/>
            <person name="Vidigal T.H.D.A."/>
            <person name="Brescovit A.D."/>
            <person name="Santos A.J."/>
        </authorList>
    </citation>
    <scope>NUCLEOTIDE SEQUENCE</scope>
    <source>
        <tissue evidence="1">Shoot tissue taken approximately 20 cm above the soil surface</tissue>
    </source>
</reference>
<proteinExistence type="predicted"/>
<accession>A0A0A9ACX3</accession>
<evidence type="ECO:0000313" key="1">
    <source>
        <dbReference type="EMBL" id="JAD47773.1"/>
    </source>
</evidence>
<sequence>MVCKQLVRRLHWVYAQSSLHLNCISFCQCHNEKLNKLKNIQD</sequence>
<reference evidence="1" key="2">
    <citation type="journal article" date="2015" name="Data Brief">
        <title>Shoot transcriptome of the giant reed, Arundo donax.</title>
        <authorList>
            <person name="Barrero R.A."/>
            <person name="Guerrero F.D."/>
            <person name="Moolhuijzen P."/>
            <person name="Goolsby J.A."/>
            <person name="Tidwell J."/>
            <person name="Bellgard S.E."/>
            <person name="Bellgard M.I."/>
        </authorList>
    </citation>
    <scope>NUCLEOTIDE SEQUENCE</scope>
    <source>
        <tissue evidence="1">Shoot tissue taken approximately 20 cm above the soil surface</tissue>
    </source>
</reference>
<organism evidence="1">
    <name type="scientific">Arundo donax</name>
    <name type="common">Giant reed</name>
    <name type="synonym">Donax arundinaceus</name>
    <dbReference type="NCBI Taxonomy" id="35708"/>
    <lineage>
        <taxon>Eukaryota</taxon>
        <taxon>Viridiplantae</taxon>
        <taxon>Streptophyta</taxon>
        <taxon>Embryophyta</taxon>
        <taxon>Tracheophyta</taxon>
        <taxon>Spermatophyta</taxon>
        <taxon>Magnoliopsida</taxon>
        <taxon>Liliopsida</taxon>
        <taxon>Poales</taxon>
        <taxon>Poaceae</taxon>
        <taxon>PACMAD clade</taxon>
        <taxon>Arundinoideae</taxon>
        <taxon>Arundineae</taxon>
        <taxon>Arundo</taxon>
    </lineage>
</organism>
<dbReference type="EMBL" id="GBRH01250122">
    <property type="protein sequence ID" value="JAD47773.1"/>
    <property type="molecule type" value="Transcribed_RNA"/>
</dbReference>